<dbReference type="HOGENOM" id="CLU_127824_0_0_1"/>
<evidence type="ECO:0000313" key="2">
    <source>
        <dbReference type="EMBL" id="KIM29268.1"/>
    </source>
</evidence>
<reference evidence="3" key="2">
    <citation type="submission" date="2015-01" db="EMBL/GenBank/DDBJ databases">
        <title>Evolutionary Origins and Diversification of the Mycorrhizal Mutualists.</title>
        <authorList>
            <consortium name="DOE Joint Genome Institute"/>
            <consortium name="Mycorrhizal Genomics Consortium"/>
            <person name="Kohler A."/>
            <person name="Kuo A."/>
            <person name="Nagy L.G."/>
            <person name="Floudas D."/>
            <person name="Copeland A."/>
            <person name="Barry K.W."/>
            <person name="Cichocki N."/>
            <person name="Veneault-Fourrey C."/>
            <person name="LaButti K."/>
            <person name="Lindquist E.A."/>
            <person name="Lipzen A."/>
            <person name="Lundell T."/>
            <person name="Morin E."/>
            <person name="Murat C."/>
            <person name="Riley R."/>
            <person name="Ohm R."/>
            <person name="Sun H."/>
            <person name="Tunlid A."/>
            <person name="Henrissat B."/>
            <person name="Grigoriev I.V."/>
            <person name="Hibbett D.S."/>
            <person name="Martin F."/>
        </authorList>
    </citation>
    <scope>NUCLEOTIDE SEQUENCE [LARGE SCALE GENOMIC DNA]</scope>
    <source>
        <strain evidence="3">MAFF 305830</strain>
    </source>
</reference>
<dbReference type="Proteomes" id="UP000054097">
    <property type="component" value="Unassembled WGS sequence"/>
</dbReference>
<organism evidence="2 3">
    <name type="scientific">Serendipita vermifera MAFF 305830</name>
    <dbReference type="NCBI Taxonomy" id="933852"/>
    <lineage>
        <taxon>Eukaryota</taxon>
        <taxon>Fungi</taxon>
        <taxon>Dikarya</taxon>
        <taxon>Basidiomycota</taxon>
        <taxon>Agaricomycotina</taxon>
        <taxon>Agaricomycetes</taxon>
        <taxon>Sebacinales</taxon>
        <taxon>Serendipitaceae</taxon>
        <taxon>Serendipita</taxon>
    </lineage>
</organism>
<keyword evidence="3" id="KW-1185">Reference proteome</keyword>
<evidence type="ECO:0000256" key="1">
    <source>
        <dbReference type="SAM" id="SignalP"/>
    </source>
</evidence>
<sequence length="181" mass="19600">MASSVRLLLSQFLYISLWSPTQVSPSLSPLLCTPNYEQLSSSTAFLVVFTSSIMSNPSTFPTDATFDASISMVNANVPAIPPPPHTPVPLLNSEEAPNATLIAQLFDDPQISKADAGALRTQVYTVLNAKWYMNKNLSQMPRGTLDTFAQRRGQNTVCLFCNTPYTHGDGGLGCVKGHFSL</sequence>
<protein>
    <submittedName>
        <fullName evidence="2">Uncharacterized protein</fullName>
    </submittedName>
</protein>
<evidence type="ECO:0000313" key="3">
    <source>
        <dbReference type="Proteomes" id="UP000054097"/>
    </source>
</evidence>
<keyword evidence="1" id="KW-0732">Signal</keyword>
<proteinExistence type="predicted"/>
<dbReference type="EMBL" id="KN824289">
    <property type="protein sequence ID" value="KIM29268.1"/>
    <property type="molecule type" value="Genomic_DNA"/>
</dbReference>
<feature type="signal peptide" evidence="1">
    <location>
        <begin position="1"/>
        <end position="23"/>
    </location>
</feature>
<feature type="chain" id="PRO_5002158191" evidence="1">
    <location>
        <begin position="24"/>
        <end position="181"/>
    </location>
</feature>
<reference evidence="2 3" key="1">
    <citation type="submission" date="2014-04" db="EMBL/GenBank/DDBJ databases">
        <authorList>
            <consortium name="DOE Joint Genome Institute"/>
            <person name="Kuo A."/>
            <person name="Zuccaro A."/>
            <person name="Kohler A."/>
            <person name="Nagy L.G."/>
            <person name="Floudas D."/>
            <person name="Copeland A."/>
            <person name="Barry K.W."/>
            <person name="Cichocki N."/>
            <person name="Veneault-Fourrey C."/>
            <person name="LaButti K."/>
            <person name="Lindquist E.A."/>
            <person name="Lipzen A."/>
            <person name="Lundell T."/>
            <person name="Morin E."/>
            <person name="Murat C."/>
            <person name="Sun H."/>
            <person name="Tunlid A."/>
            <person name="Henrissat B."/>
            <person name="Grigoriev I.V."/>
            <person name="Hibbett D.S."/>
            <person name="Martin F."/>
            <person name="Nordberg H.P."/>
            <person name="Cantor M.N."/>
            <person name="Hua S.X."/>
        </authorList>
    </citation>
    <scope>NUCLEOTIDE SEQUENCE [LARGE SCALE GENOMIC DNA]</scope>
    <source>
        <strain evidence="2 3">MAFF 305830</strain>
    </source>
</reference>
<dbReference type="AlphaFoldDB" id="A0A0C2WT05"/>
<accession>A0A0C2WT05</accession>
<name>A0A0C2WT05_SERVB</name>
<gene>
    <name evidence="2" type="ORF">M408DRAFT_121650</name>
</gene>